<comment type="caution">
    <text evidence="1">The sequence shown here is derived from an EMBL/GenBank/DDBJ whole genome shotgun (WGS) entry which is preliminary data.</text>
</comment>
<protein>
    <submittedName>
        <fullName evidence="1">Uncharacterized protein</fullName>
    </submittedName>
</protein>
<evidence type="ECO:0000313" key="1">
    <source>
        <dbReference type="EMBL" id="MBK3333003.1"/>
    </source>
</evidence>
<organism evidence="1 2">
    <name type="scientific">Persephonella atlantica</name>
    <dbReference type="NCBI Taxonomy" id="2699429"/>
    <lineage>
        <taxon>Bacteria</taxon>
        <taxon>Pseudomonadati</taxon>
        <taxon>Aquificota</taxon>
        <taxon>Aquificia</taxon>
        <taxon>Aquificales</taxon>
        <taxon>Hydrogenothermaceae</taxon>
        <taxon>Persephonella</taxon>
    </lineage>
</organism>
<proteinExistence type="predicted"/>
<evidence type="ECO:0000313" key="2">
    <source>
        <dbReference type="Proteomes" id="UP000772812"/>
    </source>
</evidence>
<gene>
    <name evidence="1" type="ORF">GWK41_07970</name>
</gene>
<name>A0ABS1GJ95_9AQUI</name>
<dbReference type="RefSeq" id="WP_200674399.1">
    <property type="nucleotide sequence ID" value="NZ_JAACYA010000002.1"/>
</dbReference>
<sequence>MKRYIFIFFMILSLSYGGEVGIYRPVVKNLPGEYSSVFLSFFLNNFSNVEMYSKKSSYRYTVKPIFSSIGGNYNICLDIYRNNNLTKVLCSSAESGKQLFEKLIYLTKKTGIFRSKKQFRRKQIYLKLLTNSRQFEKKMKVVSHNGDILINYIEAKKFKGQQFPHITAGNGIINIDTVILDSAEASKVLEYLLKGYSFIGILIITVK</sequence>
<dbReference type="Proteomes" id="UP000772812">
    <property type="component" value="Unassembled WGS sequence"/>
</dbReference>
<reference evidence="1 2" key="1">
    <citation type="journal article" date="2021" name="Syst. Appl. Microbiol.">
        <title>Persephonella atlantica sp. nov.: How to adapt to physico-chemical gradients in high temperature hydrothermal habitats.</title>
        <authorList>
            <person name="Francois D.X."/>
            <person name="Godfroy A."/>
            <person name="Mathien C."/>
            <person name="Aube J."/>
            <person name="Cathalot C."/>
            <person name="Lesongeur F."/>
            <person name="L'Haridon S."/>
            <person name="Philippon X."/>
            <person name="Roussel E.G."/>
        </authorList>
    </citation>
    <scope>NUCLEOTIDE SEQUENCE [LARGE SCALE GENOMIC DNA]</scope>
    <source>
        <strain evidence="1 2">MO1340</strain>
    </source>
</reference>
<keyword evidence="2" id="KW-1185">Reference proteome</keyword>
<accession>A0ABS1GJ95</accession>
<dbReference type="EMBL" id="JAACYA010000002">
    <property type="protein sequence ID" value="MBK3333003.1"/>
    <property type="molecule type" value="Genomic_DNA"/>
</dbReference>